<dbReference type="Gene3D" id="3.90.215.10">
    <property type="entry name" value="Gamma Fibrinogen, chain A, domain 1"/>
    <property type="match status" value="1"/>
</dbReference>
<dbReference type="Pfam" id="PF00147">
    <property type="entry name" value="Fibrinogen_C"/>
    <property type="match status" value="1"/>
</dbReference>
<sequence length="95" mass="10995">MFSKDDYQSVIHEGSKCSLYNTALVTGQKKPEQNVLAMNKTAMINHLEVCAKMKPCDRNKVLLRRQDGSVKFTDKLWNDYKKGFGDFQTEFWLGK</sequence>
<dbReference type="InterPro" id="IPR002181">
    <property type="entry name" value="Fibrinogen_a/b/g_C_dom"/>
</dbReference>
<evidence type="ECO:0000313" key="2">
    <source>
        <dbReference type="EMBL" id="KAK2138184.1"/>
    </source>
</evidence>
<feature type="domain" description="Fibrinogen C-terminal" evidence="1">
    <location>
        <begin position="24"/>
        <end position="95"/>
    </location>
</feature>
<dbReference type="EMBL" id="JAODUP010003610">
    <property type="protein sequence ID" value="KAK2138184.1"/>
    <property type="molecule type" value="Genomic_DNA"/>
</dbReference>
<accession>A0AAD9INY7</accession>
<evidence type="ECO:0000313" key="3">
    <source>
        <dbReference type="Proteomes" id="UP001208570"/>
    </source>
</evidence>
<dbReference type="Proteomes" id="UP001208570">
    <property type="component" value="Unassembled WGS sequence"/>
</dbReference>
<keyword evidence="3" id="KW-1185">Reference proteome</keyword>
<dbReference type="InterPro" id="IPR036056">
    <property type="entry name" value="Fibrinogen-like_C"/>
</dbReference>
<protein>
    <recommendedName>
        <fullName evidence="1">Fibrinogen C-terminal domain-containing protein</fullName>
    </recommendedName>
</protein>
<dbReference type="AlphaFoldDB" id="A0AAD9INY7"/>
<dbReference type="SUPFAM" id="SSF56496">
    <property type="entry name" value="Fibrinogen C-terminal domain-like"/>
    <property type="match status" value="1"/>
</dbReference>
<dbReference type="InterPro" id="IPR014716">
    <property type="entry name" value="Fibrinogen_a/b/g_C_1"/>
</dbReference>
<proteinExistence type="predicted"/>
<evidence type="ECO:0000259" key="1">
    <source>
        <dbReference type="Pfam" id="PF00147"/>
    </source>
</evidence>
<comment type="caution">
    <text evidence="2">The sequence shown here is derived from an EMBL/GenBank/DDBJ whole genome shotgun (WGS) entry which is preliminary data.</text>
</comment>
<reference evidence="2" key="1">
    <citation type="journal article" date="2023" name="Mol. Biol. Evol.">
        <title>Third-Generation Sequencing Reveals the Adaptive Role of the Epigenome in Three Deep-Sea Polychaetes.</title>
        <authorList>
            <person name="Perez M."/>
            <person name="Aroh O."/>
            <person name="Sun Y."/>
            <person name="Lan Y."/>
            <person name="Juniper S.K."/>
            <person name="Young C.R."/>
            <person name="Angers B."/>
            <person name="Qian P.Y."/>
        </authorList>
    </citation>
    <scope>NUCLEOTIDE SEQUENCE</scope>
    <source>
        <strain evidence="2">P08H-3</strain>
    </source>
</reference>
<gene>
    <name evidence="2" type="ORF">LSH36_3619g00001</name>
</gene>
<organism evidence="2 3">
    <name type="scientific">Paralvinella palmiformis</name>
    <dbReference type="NCBI Taxonomy" id="53620"/>
    <lineage>
        <taxon>Eukaryota</taxon>
        <taxon>Metazoa</taxon>
        <taxon>Spiralia</taxon>
        <taxon>Lophotrochozoa</taxon>
        <taxon>Annelida</taxon>
        <taxon>Polychaeta</taxon>
        <taxon>Sedentaria</taxon>
        <taxon>Canalipalpata</taxon>
        <taxon>Terebellida</taxon>
        <taxon>Terebelliformia</taxon>
        <taxon>Alvinellidae</taxon>
        <taxon>Paralvinella</taxon>
    </lineage>
</organism>
<name>A0AAD9INY7_9ANNE</name>